<evidence type="ECO:0000313" key="4">
    <source>
        <dbReference type="EMBL" id="CAG9132184.1"/>
    </source>
</evidence>
<feature type="domain" description="Reverse transcriptase" evidence="3">
    <location>
        <begin position="788"/>
        <end position="1053"/>
    </location>
</feature>
<accession>A0A8S4FWR9</accession>
<dbReference type="SUPFAM" id="SSF56219">
    <property type="entry name" value="DNase I-like"/>
    <property type="match status" value="1"/>
</dbReference>
<dbReference type="GO" id="GO:0071897">
    <property type="term" value="P:DNA biosynthetic process"/>
    <property type="evidence" value="ECO:0007669"/>
    <property type="project" value="UniProtKB-ARBA"/>
</dbReference>
<dbReference type="InterPro" id="IPR043502">
    <property type="entry name" value="DNA/RNA_pol_sf"/>
</dbReference>
<dbReference type="Pfam" id="PF03372">
    <property type="entry name" value="Exo_endo_phos"/>
    <property type="match status" value="1"/>
</dbReference>
<comment type="caution">
    <text evidence="4">The sequence shown here is derived from an EMBL/GenBank/DDBJ whole genome shotgun (WGS) entry which is preliminary data.</text>
</comment>
<dbReference type="CDD" id="cd09076">
    <property type="entry name" value="L1-EN"/>
    <property type="match status" value="1"/>
</dbReference>
<dbReference type="AlphaFoldDB" id="A0A8S4FWR9"/>
<dbReference type="SUPFAM" id="SSF56672">
    <property type="entry name" value="DNA/RNA polymerases"/>
    <property type="match status" value="1"/>
</dbReference>
<evidence type="ECO:0000256" key="2">
    <source>
        <dbReference type="SAM" id="MobiDB-lite"/>
    </source>
</evidence>
<gene>
    <name evidence="4" type="ORF">PLXY2_LOCUS10561</name>
</gene>
<reference evidence="4" key="1">
    <citation type="submission" date="2020-11" db="EMBL/GenBank/DDBJ databases">
        <authorList>
            <person name="Whiteford S."/>
        </authorList>
    </citation>
    <scope>NUCLEOTIDE SEQUENCE</scope>
</reference>
<evidence type="ECO:0000313" key="5">
    <source>
        <dbReference type="Proteomes" id="UP000653454"/>
    </source>
</evidence>
<dbReference type="PANTHER" id="PTHR47027:SF20">
    <property type="entry name" value="REVERSE TRANSCRIPTASE-LIKE PROTEIN WITH RNA-DIRECTED DNA POLYMERASE DOMAIN"/>
    <property type="match status" value="1"/>
</dbReference>
<name>A0A8S4FWR9_PLUXY</name>
<evidence type="ECO:0000259" key="3">
    <source>
        <dbReference type="PROSITE" id="PS50878"/>
    </source>
</evidence>
<dbReference type="PROSITE" id="PS50878">
    <property type="entry name" value="RT_POL"/>
    <property type="match status" value="1"/>
</dbReference>
<dbReference type="Gene3D" id="3.30.70.270">
    <property type="match status" value="1"/>
</dbReference>
<evidence type="ECO:0000256" key="1">
    <source>
        <dbReference type="SAM" id="Coils"/>
    </source>
</evidence>
<protein>
    <submittedName>
        <fullName evidence="4">(diamondback moth) hypothetical protein</fullName>
    </submittedName>
</protein>
<keyword evidence="5" id="KW-1185">Reference proteome</keyword>
<dbReference type="CDD" id="cd01650">
    <property type="entry name" value="RT_nLTR_like"/>
    <property type="match status" value="1"/>
</dbReference>
<dbReference type="InterPro" id="IPR000477">
    <property type="entry name" value="RT_dom"/>
</dbReference>
<dbReference type="PANTHER" id="PTHR47027">
    <property type="entry name" value="REVERSE TRANSCRIPTASE DOMAIN-CONTAINING PROTEIN"/>
    <property type="match status" value="1"/>
</dbReference>
<feature type="region of interest" description="Disordered" evidence="2">
    <location>
        <begin position="200"/>
        <end position="251"/>
    </location>
</feature>
<proteinExistence type="predicted"/>
<dbReference type="InterPro" id="IPR043128">
    <property type="entry name" value="Rev_trsase/Diguanyl_cyclase"/>
</dbReference>
<organism evidence="4 5">
    <name type="scientific">Plutella xylostella</name>
    <name type="common">Diamondback moth</name>
    <name type="synonym">Plutella maculipennis</name>
    <dbReference type="NCBI Taxonomy" id="51655"/>
    <lineage>
        <taxon>Eukaryota</taxon>
        <taxon>Metazoa</taxon>
        <taxon>Ecdysozoa</taxon>
        <taxon>Arthropoda</taxon>
        <taxon>Hexapoda</taxon>
        <taxon>Insecta</taxon>
        <taxon>Pterygota</taxon>
        <taxon>Neoptera</taxon>
        <taxon>Endopterygota</taxon>
        <taxon>Lepidoptera</taxon>
        <taxon>Glossata</taxon>
        <taxon>Ditrysia</taxon>
        <taxon>Yponomeutoidea</taxon>
        <taxon>Plutellidae</taxon>
        <taxon>Plutella</taxon>
    </lineage>
</organism>
<dbReference type="GO" id="GO:0003824">
    <property type="term" value="F:catalytic activity"/>
    <property type="evidence" value="ECO:0007669"/>
    <property type="project" value="InterPro"/>
</dbReference>
<dbReference type="Pfam" id="PF00078">
    <property type="entry name" value="RVT_1"/>
    <property type="match status" value="1"/>
</dbReference>
<dbReference type="InterPro" id="IPR005135">
    <property type="entry name" value="Endo/exonuclease/phosphatase"/>
</dbReference>
<dbReference type="Proteomes" id="UP000653454">
    <property type="component" value="Unassembled WGS sequence"/>
</dbReference>
<dbReference type="Gene3D" id="3.60.10.10">
    <property type="entry name" value="Endonuclease/exonuclease/phosphatase"/>
    <property type="match status" value="1"/>
</dbReference>
<keyword evidence="1" id="KW-0175">Coiled coil</keyword>
<dbReference type="Gene3D" id="3.30.70.1820">
    <property type="entry name" value="L1 transposable element, RRM domain"/>
    <property type="match status" value="1"/>
</dbReference>
<feature type="compositionally biased region" description="Polar residues" evidence="2">
    <location>
        <begin position="200"/>
        <end position="212"/>
    </location>
</feature>
<dbReference type="EMBL" id="CAJHNJ030000047">
    <property type="protein sequence ID" value="CAG9132184.1"/>
    <property type="molecule type" value="Genomic_DNA"/>
</dbReference>
<feature type="coiled-coil region" evidence="1">
    <location>
        <begin position="1"/>
        <end position="99"/>
    </location>
</feature>
<dbReference type="InterPro" id="IPR036691">
    <property type="entry name" value="Endo/exonu/phosph_ase_sf"/>
</dbReference>
<sequence length="1236" mass="144407">MEELTKMMKEIQEELVEQKVEFQQMERNITTNINNNINNKFERMEIKYAELEKTVTKQEERLDMIEKQLRKKNLVFFGVEETEKNYEDLESNLVKIINDKMKVSCSLSEVESARRIGKRGDKPRPIVLTLTTTGKKIQILKRKKSLDGSTYYLKEDFPAKILNIRKELQEELKKKREEGTNAVLRYDKIIILEGKNSTMAKRQNNNKRNLSESPIEKSGSFSKQIQAHKKNKTAGIPSFFQPKESDRTPSNTLPNNAYYKMPPPNPIFHHDQDKSSLKHVTNKVPKPAGHRVGLRPKPSNQSSQCFNICTWNVRSLVNETRMVEFHYSINKFKWDIIGLSEVKKEGKEIRENDEYIFIFHGDKSGINGVGFLIKKELKSSIIDIKTISDRVIRLDISLNNIKTHIIQCYAPTEKSTIEELDIFYKQLQIALENTTKEKLIIMGDFNSKIGKRTEEDKHVMGPWGYGERNDRGKILLQFCFENQLYVANSHFKKKDKQKWTWISPNGKTKNEIDFILVKNIKEVSDIQVINSTFSTDHRIVRATFPHENLNKKSRKQYGSNLKKLNPLEQESLRNIMSDHVENIDFGDIEITYQDLIRNIKEAVHKLPKPSKPTETIITPYIEKLINERERLKNKENRTKSERNHLSALYKLITKEIKREWKLHRYNIIEEELEKRSSYKRALNKLNTTKPWIMTLKENHNNISSRKDLISAATNYYKTLYENSSSACSDNHIEAALINSVPPFLESETKHAILHLKSSKSPGDDGITNDILKAIVEPLTPVLTKLFNYVLEQNKIPKDWGLSIITLLYKKGDPMSLDNYRPISLQQTVYKVFATLLLNRISTVLASNQPREQAGFRKNYSTTDHLFTITQLIEKCTEYNKTLYIAFIDYSKAFDSIRHEPLWQALQEQGVEMAYIQLLKEIYRNSKGIVKLERKGEPFEIQRGVKQGDPISPNLFTALLEHIFRQLNWGDIGLNINGEVLNNLRFADDILLISESHEHLVYMIQTLDEHSKNCGLQMNKQKTFAMTNAEKTPIEIGEHKIDYVDEYVYLGQSITFVDQTSREVERRIKKAWGKYWTLKDIFKSKLPIHLKKKAMDSIVLPTLLYGCQTWTLTKDIAQKINVFQRAAERSMLNIKRKDRVRNTLIRNITKVTDAVELACRLKWRWAGHVTRTTDNRWSERLLHWYPREAKRPRGRPRRRWADDIMQLAGATWTRTAKERDIWKGLEEAYAQKWVSHI</sequence>